<organism evidence="9">
    <name type="scientific">Pricia antarctica</name>
    <dbReference type="NCBI Taxonomy" id="641691"/>
    <lineage>
        <taxon>Bacteria</taxon>
        <taxon>Pseudomonadati</taxon>
        <taxon>Bacteroidota</taxon>
        <taxon>Flavobacteriia</taxon>
        <taxon>Flavobacteriales</taxon>
        <taxon>Flavobacteriaceae</taxon>
        <taxon>Pricia</taxon>
    </lineage>
</organism>
<proteinExistence type="predicted"/>
<evidence type="ECO:0000256" key="4">
    <source>
        <dbReference type="ARBA" id="ARBA00022777"/>
    </source>
</evidence>
<dbReference type="GO" id="GO:0000160">
    <property type="term" value="P:phosphorelay signal transduction system"/>
    <property type="evidence" value="ECO:0007669"/>
    <property type="project" value="UniProtKB-KW"/>
</dbReference>
<evidence type="ECO:0000259" key="8">
    <source>
        <dbReference type="PROSITE" id="PS50109"/>
    </source>
</evidence>
<dbReference type="EMBL" id="DRGL01000064">
    <property type="protein sequence ID" value="HEA22712.1"/>
    <property type="molecule type" value="Genomic_DNA"/>
</dbReference>
<keyword evidence="4" id="KW-0418">Kinase</keyword>
<evidence type="ECO:0000256" key="3">
    <source>
        <dbReference type="ARBA" id="ARBA00022679"/>
    </source>
</evidence>
<evidence type="ECO:0000256" key="5">
    <source>
        <dbReference type="ARBA" id="ARBA00023012"/>
    </source>
</evidence>
<dbReference type="SMART" id="SM00387">
    <property type="entry name" value="HATPase_c"/>
    <property type="match status" value="1"/>
</dbReference>
<protein>
    <recommendedName>
        <fullName evidence="2">histidine kinase</fullName>
        <ecNumber evidence="2">2.7.13.3</ecNumber>
    </recommendedName>
</protein>
<sequence>MKIPYQFYRLAIYTMYMTMLLNMSCDTSNSGAENVVNSSRVDSLYALIDLGRDIGLSIEKRKLSLNKVTPIVPRLENDTLKSKIYSKLSLAYLRLNDSANFRLTNSKTINFATIIKDSLSLAEANWDLAEFYKFENIPDSAYYHYSKAKELFQFMGASKNEGIMLNNMAIIQSAVKDYTGSELTTIKAIEIIKPLNNYWQLYTSYTNLGVVSKGLKEYDRALEYYDIALDYQKKIKEKNILNLDLQNNIGVVYQEQGKFEESIPYFENILRIKSLIERDPTSYALALGNLTKSKSKINPNQDLSNEFEKAIKIQDSVGDIAGISRTHFSFADYYLNKNDSVNALDQAKKALSNSKAANNNERVLETLRLLTKLDPKNSSVYNQNYITLTDSLQEEERQLRDKFARIRFETDEYIAENEMLASEKQLWTGISVAVFLLGASAFVILSQRSKNQKLRFQQEQQVANQEIFNLMLSQKQKEEEGKKSEQKRISEELHDGILGKMMGARMVLTGLNQKSDTNAEIQRKKAIDVLQDVEKEVRTISHDLSNTAYQKLNNFILSVRDLLKSMEQTADIQCKLEFEKNWEWDSLSGEVKINTYRMIQESLQNAIKHANCKNVSVSFVVQNGNMHITISDDGSGFRKSRRKKGIGMRNISSRIEKLNGKWNIDSSPGKGTTVQLQIPVSFTANDTPRKTKRIELSSQV</sequence>
<keyword evidence="5" id="KW-0902">Two-component regulatory system</keyword>
<gene>
    <name evidence="9" type="ORF">ENH87_17605</name>
</gene>
<evidence type="ECO:0000256" key="7">
    <source>
        <dbReference type="SAM" id="Phobius"/>
    </source>
</evidence>
<dbReference type="PANTHER" id="PTHR24421:SF10">
    <property type="entry name" value="NITRATE_NITRITE SENSOR PROTEIN NARQ"/>
    <property type="match status" value="1"/>
</dbReference>
<dbReference type="PRINTS" id="PR00344">
    <property type="entry name" value="BCTRLSENSOR"/>
</dbReference>
<reference evidence="9" key="1">
    <citation type="journal article" date="2020" name="mSystems">
        <title>Genome- and Community-Level Interaction Insights into Carbon Utilization and Element Cycling Functions of Hydrothermarchaeota in Hydrothermal Sediment.</title>
        <authorList>
            <person name="Zhou Z."/>
            <person name="Liu Y."/>
            <person name="Xu W."/>
            <person name="Pan J."/>
            <person name="Luo Z.H."/>
            <person name="Li M."/>
        </authorList>
    </citation>
    <scope>NUCLEOTIDE SEQUENCE [LARGE SCALE GENOMIC DNA]</scope>
    <source>
        <strain evidence="9">HyVt-345</strain>
    </source>
</reference>
<dbReference type="Pfam" id="PF02518">
    <property type="entry name" value="HATPase_c"/>
    <property type="match status" value="1"/>
</dbReference>
<dbReference type="SUPFAM" id="SSF48452">
    <property type="entry name" value="TPR-like"/>
    <property type="match status" value="2"/>
</dbReference>
<dbReference type="Pfam" id="PF13424">
    <property type="entry name" value="TPR_12"/>
    <property type="match status" value="1"/>
</dbReference>
<dbReference type="InterPro" id="IPR005467">
    <property type="entry name" value="His_kinase_dom"/>
</dbReference>
<keyword evidence="7" id="KW-0812">Transmembrane</keyword>
<dbReference type="AlphaFoldDB" id="A0A831VT26"/>
<dbReference type="GO" id="GO:0004673">
    <property type="term" value="F:protein histidine kinase activity"/>
    <property type="evidence" value="ECO:0007669"/>
    <property type="project" value="UniProtKB-EC"/>
</dbReference>
<dbReference type="CDD" id="cd16917">
    <property type="entry name" value="HATPase_UhpB-NarQ-NarX-like"/>
    <property type="match status" value="1"/>
</dbReference>
<dbReference type="PROSITE" id="PS50109">
    <property type="entry name" value="HIS_KIN"/>
    <property type="match status" value="1"/>
</dbReference>
<dbReference type="InterPro" id="IPR003594">
    <property type="entry name" value="HATPase_dom"/>
</dbReference>
<dbReference type="SUPFAM" id="SSF55874">
    <property type="entry name" value="ATPase domain of HSP90 chaperone/DNA topoisomerase II/histidine kinase"/>
    <property type="match status" value="1"/>
</dbReference>
<evidence type="ECO:0000256" key="2">
    <source>
        <dbReference type="ARBA" id="ARBA00012438"/>
    </source>
</evidence>
<evidence type="ECO:0000256" key="6">
    <source>
        <dbReference type="PROSITE-ProRule" id="PRU00339"/>
    </source>
</evidence>
<keyword evidence="7" id="KW-1133">Transmembrane helix</keyword>
<accession>A0A831VT26</accession>
<dbReference type="SMART" id="SM00028">
    <property type="entry name" value="TPR"/>
    <property type="match status" value="4"/>
</dbReference>
<dbReference type="InterPro" id="IPR011990">
    <property type="entry name" value="TPR-like_helical_dom_sf"/>
</dbReference>
<feature type="repeat" description="TPR" evidence="6">
    <location>
        <begin position="243"/>
        <end position="276"/>
    </location>
</feature>
<comment type="caution">
    <text evidence="9">The sequence shown here is derived from an EMBL/GenBank/DDBJ whole genome shotgun (WGS) entry which is preliminary data.</text>
</comment>
<keyword evidence="3" id="KW-0808">Transferase</keyword>
<comment type="catalytic activity">
    <reaction evidence="1">
        <text>ATP + protein L-histidine = ADP + protein N-phospho-L-histidine.</text>
        <dbReference type="EC" id="2.7.13.3"/>
    </reaction>
</comment>
<dbReference type="InterPro" id="IPR050482">
    <property type="entry name" value="Sensor_HK_TwoCompSys"/>
</dbReference>
<dbReference type="Gene3D" id="1.25.40.10">
    <property type="entry name" value="Tetratricopeptide repeat domain"/>
    <property type="match status" value="1"/>
</dbReference>
<dbReference type="InterPro" id="IPR004358">
    <property type="entry name" value="Sig_transdc_His_kin-like_C"/>
</dbReference>
<name>A0A831VT26_9FLAO</name>
<dbReference type="PROSITE" id="PS50005">
    <property type="entry name" value="TPR"/>
    <property type="match status" value="2"/>
</dbReference>
<keyword evidence="6" id="KW-0802">TPR repeat</keyword>
<dbReference type="EC" id="2.7.13.3" evidence="2"/>
<dbReference type="PANTHER" id="PTHR24421">
    <property type="entry name" value="NITRATE/NITRITE SENSOR PROTEIN NARX-RELATED"/>
    <property type="match status" value="1"/>
</dbReference>
<dbReference type="Proteomes" id="UP000886191">
    <property type="component" value="Unassembled WGS sequence"/>
</dbReference>
<dbReference type="InterPro" id="IPR036890">
    <property type="entry name" value="HATPase_C_sf"/>
</dbReference>
<dbReference type="Gene3D" id="3.30.565.10">
    <property type="entry name" value="Histidine kinase-like ATPase, C-terminal domain"/>
    <property type="match status" value="1"/>
</dbReference>
<feature type="domain" description="Histidine kinase" evidence="8">
    <location>
        <begin position="488"/>
        <end position="682"/>
    </location>
</feature>
<evidence type="ECO:0000313" key="9">
    <source>
        <dbReference type="EMBL" id="HEA22712.1"/>
    </source>
</evidence>
<feature type="transmembrane region" description="Helical" evidence="7">
    <location>
        <begin position="426"/>
        <end position="445"/>
    </location>
</feature>
<evidence type="ECO:0000256" key="1">
    <source>
        <dbReference type="ARBA" id="ARBA00000085"/>
    </source>
</evidence>
<feature type="repeat" description="TPR" evidence="6">
    <location>
        <begin position="202"/>
        <end position="235"/>
    </location>
</feature>
<dbReference type="InterPro" id="IPR019734">
    <property type="entry name" value="TPR_rpt"/>
</dbReference>
<keyword evidence="7" id="KW-0472">Membrane</keyword>